<dbReference type="SUPFAM" id="SSF51735">
    <property type="entry name" value="NAD(P)-binding Rossmann-fold domains"/>
    <property type="match status" value="1"/>
</dbReference>
<proteinExistence type="predicted"/>
<dbReference type="PANTHER" id="PTHR12126">
    <property type="entry name" value="NADH-UBIQUINONE OXIDOREDUCTASE 39 KDA SUBUNIT-RELATED"/>
    <property type="match status" value="1"/>
</dbReference>
<comment type="caution">
    <text evidence="2">The sequence shown here is derived from an EMBL/GenBank/DDBJ whole genome shotgun (WGS) entry which is preliminary data.</text>
</comment>
<dbReference type="Gene3D" id="3.40.50.720">
    <property type="entry name" value="NAD(P)-binding Rossmann-like Domain"/>
    <property type="match status" value="1"/>
</dbReference>
<dbReference type="InterPro" id="IPR036291">
    <property type="entry name" value="NAD(P)-bd_dom_sf"/>
</dbReference>
<reference evidence="2" key="1">
    <citation type="submission" date="2023-04" db="EMBL/GenBank/DDBJ databases">
        <title>Sphingomonas sp. MAHUQ-71 isolated from rice field.</title>
        <authorList>
            <person name="Huq M.A."/>
        </authorList>
    </citation>
    <scope>NUCLEOTIDE SEQUENCE</scope>
    <source>
        <strain evidence="2">MAHUQ-71</strain>
    </source>
</reference>
<dbReference type="Proteomes" id="UP001160625">
    <property type="component" value="Unassembled WGS sequence"/>
</dbReference>
<keyword evidence="3" id="KW-1185">Reference proteome</keyword>
<gene>
    <name evidence="2" type="ORF">QGN17_12205</name>
</gene>
<evidence type="ECO:0000259" key="1">
    <source>
        <dbReference type="Pfam" id="PF01370"/>
    </source>
</evidence>
<dbReference type="EMBL" id="JARYGZ010000001">
    <property type="protein sequence ID" value="MDH7639493.1"/>
    <property type="molecule type" value="Genomic_DNA"/>
</dbReference>
<dbReference type="InterPro" id="IPR001509">
    <property type="entry name" value="Epimerase_deHydtase"/>
</dbReference>
<sequence length="311" mass="32419">MTRLVTVFGGGGFLGRYVAQALLQRGARVRIVERDPKRAFFVKPLGGLGQTQFIAAEVTKRQTVDRAVQGSDVVINLVGLLAGNLQGVHVDGARNIAEAAKAAGAGALVHVSAIGADAGSAVPYARTKGEGEAAVREAFAGATIIRPSIIFGSEDHFINRFAGMIQSAPAVPIMSAGTKFQPVFVADVAKAIATAALGDETFAGRTFELGGPEVLTMGELIRRTATMIGATPTFLELPDSLSGLIASFGFLPGAPITKDQWRMLKHDNVTTPGAEGLASLGVTPTPLGAVAPSWLVRYRRQGRFGAERKAG</sequence>
<organism evidence="2 3">
    <name type="scientific">Sphingomonas oryzagri</name>
    <dbReference type="NCBI Taxonomy" id="3042314"/>
    <lineage>
        <taxon>Bacteria</taxon>
        <taxon>Pseudomonadati</taxon>
        <taxon>Pseudomonadota</taxon>
        <taxon>Alphaproteobacteria</taxon>
        <taxon>Sphingomonadales</taxon>
        <taxon>Sphingomonadaceae</taxon>
        <taxon>Sphingomonas</taxon>
    </lineage>
</organism>
<protein>
    <submittedName>
        <fullName evidence="2">Complex I NDUFA9 subunit family protein</fullName>
    </submittedName>
</protein>
<accession>A0ABT6N327</accession>
<evidence type="ECO:0000313" key="3">
    <source>
        <dbReference type="Proteomes" id="UP001160625"/>
    </source>
</evidence>
<dbReference type="RefSeq" id="WP_281044758.1">
    <property type="nucleotide sequence ID" value="NZ_JARYGZ010000001.1"/>
</dbReference>
<dbReference type="PANTHER" id="PTHR12126:SF11">
    <property type="entry name" value="NADH DEHYDROGENASE [UBIQUINONE] 1 ALPHA SUBCOMPLEX SUBUNIT 9, MITOCHONDRIAL"/>
    <property type="match status" value="1"/>
</dbReference>
<dbReference type="CDD" id="cd05271">
    <property type="entry name" value="NDUFA9_like_SDR_a"/>
    <property type="match status" value="1"/>
</dbReference>
<name>A0ABT6N327_9SPHN</name>
<dbReference type="Pfam" id="PF01370">
    <property type="entry name" value="Epimerase"/>
    <property type="match status" value="1"/>
</dbReference>
<evidence type="ECO:0000313" key="2">
    <source>
        <dbReference type="EMBL" id="MDH7639493.1"/>
    </source>
</evidence>
<dbReference type="InterPro" id="IPR051207">
    <property type="entry name" value="ComplexI_NDUFA9_subunit"/>
</dbReference>
<feature type="domain" description="NAD-dependent epimerase/dehydratase" evidence="1">
    <location>
        <begin position="5"/>
        <end position="210"/>
    </location>
</feature>